<dbReference type="AlphaFoldDB" id="A0A5N8VYF1"/>
<name>A0A5N8VYF1_9ACTN</name>
<reference evidence="1 2" key="1">
    <citation type="submission" date="2019-07" db="EMBL/GenBank/DDBJ databases">
        <title>New species of Amycolatopsis and Streptomyces.</title>
        <authorList>
            <person name="Duangmal K."/>
            <person name="Teo W.F.A."/>
            <person name="Lipun K."/>
        </authorList>
    </citation>
    <scope>NUCLEOTIDE SEQUENCE [LARGE SCALE GENOMIC DNA]</scope>
    <source>
        <strain evidence="1 2">TISTR 2346</strain>
    </source>
</reference>
<evidence type="ECO:0000313" key="1">
    <source>
        <dbReference type="EMBL" id="MPY39068.1"/>
    </source>
</evidence>
<keyword evidence="2" id="KW-1185">Reference proteome</keyword>
<organism evidence="1 2">
    <name type="scientific">Streptomyces phyllanthi</name>
    <dbReference type="NCBI Taxonomy" id="1803180"/>
    <lineage>
        <taxon>Bacteria</taxon>
        <taxon>Bacillati</taxon>
        <taxon>Actinomycetota</taxon>
        <taxon>Actinomycetes</taxon>
        <taxon>Kitasatosporales</taxon>
        <taxon>Streptomycetaceae</taxon>
        <taxon>Streptomyces</taxon>
    </lineage>
</organism>
<comment type="caution">
    <text evidence="1">The sequence shown here is derived from an EMBL/GenBank/DDBJ whole genome shotgun (WGS) entry which is preliminary data.</text>
</comment>
<dbReference type="RefSeq" id="WP_152780245.1">
    <property type="nucleotide sequence ID" value="NZ_BAABEQ010000102.1"/>
</dbReference>
<protein>
    <recommendedName>
        <fullName evidence="3">RidA family protein</fullName>
    </recommendedName>
</protein>
<gene>
    <name evidence="1" type="ORF">FNH04_03735</name>
</gene>
<evidence type="ECO:0000313" key="2">
    <source>
        <dbReference type="Proteomes" id="UP000326979"/>
    </source>
</evidence>
<accession>A0A5N8VYF1</accession>
<sequence length="60" mass="6330">MVRSVVYVRSDDSDVLAGAWRRLHGSVVGPALPSVGMLLGMEQLGPGQLVEVDLTVALPD</sequence>
<dbReference type="EMBL" id="VJZE01000011">
    <property type="protein sequence ID" value="MPY39068.1"/>
    <property type="molecule type" value="Genomic_DNA"/>
</dbReference>
<dbReference type="OrthoDB" id="9803101at2"/>
<proteinExistence type="predicted"/>
<dbReference type="Proteomes" id="UP000326979">
    <property type="component" value="Unassembled WGS sequence"/>
</dbReference>
<evidence type="ECO:0008006" key="3">
    <source>
        <dbReference type="Google" id="ProtNLM"/>
    </source>
</evidence>